<keyword evidence="4" id="KW-0378">Hydrolase</keyword>
<dbReference type="PANTHER" id="PTHR11895">
    <property type="entry name" value="TRANSAMIDASE"/>
    <property type="match status" value="1"/>
</dbReference>
<dbReference type="Proteomes" id="UP001139035">
    <property type="component" value="Unassembled WGS sequence"/>
</dbReference>
<dbReference type="PANTHER" id="PTHR11895:SF76">
    <property type="entry name" value="INDOLEACETAMIDE HYDROLASE"/>
    <property type="match status" value="1"/>
</dbReference>
<dbReference type="SUPFAM" id="SSF75304">
    <property type="entry name" value="Amidase signature (AS) enzymes"/>
    <property type="match status" value="1"/>
</dbReference>
<comment type="function">
    <text evidence="1">Hydrolyzes indole-3-acetamide (IAM) into indole-3-acetic acid (IAA).</text>
</comment>
<accession>A0A9X1P1Y2</accession>
<gene>
    <name evidence="4" type="ORF">LZD57_18040</name>
</gene>
<dbReference type="InterPro" id="IPR036928">
    <property type="entry name" value="AS_sf"/>
</dbReference>
<dbReference type="InterPro" id="IPR000120">
    <property type="entry name" value="Amidase"/>
</dbReference>
<dbReference type="EMBL" id="JAJUWU010000019">
    <property type="protein sequence ID" value="MCE7029895.1"/>
    <property type="molecule type" value="Genomic_DNA"/>
</dbReference>
<reference evidence="4" key="1">
    <citation type="submission" date="2022-01" db="EMBL/GenBank/DDBJ databases">
        <title>Jiella avicenniae sp. nov., a novel endophytic bacterium isolated from bark of Avicennia marina.</title>
        <authorList>
            <person name="Tuo L."/>
        </authorList>
    </citation>
    <scope>NUCLEOTIDE SEQUENCE</scope>
    <source>
        <strain evidence="4">CBK1P-4</strain>
    </source>
</reference>
<organism evidence="4 5">
    <name type="scientific">Jiella avicenniae</name>
    <dbReference type="NCBI Taxonomy" id="2907202"/>
    <lineage>
        <taxon>Bacteria</taxon>
        <taxon>Pseudomonadati</taxon>
        <taxon>Pseudomonadota</taxon>
        <taxon>Alphaproteobacteria</taxon>
        <taxon>Hyphomicrobiales</taxon>
        <taxon>Aurantimonadaceae</taxon>
        <taxon>Jiella</taxon>
    </lineage>
</organism>
<dbReference type="Gene3D" id="3.90.1300.10">
    <property type="entry name" value="Amidase signature (AS) domain"/>
    <property type="match status" value="1"/>
</dbReference>
<evidence type="ECO:0000313" key="5">
    <source>
        <dbReference type="Proteomes" id="UP001139035"/>
    </source>
</evidence>
<evidence type="ECO:0000313" key="4">
    <source>
        <dbReference type="EMBL" id="MCE7029895.1"/>
    </source>
</evidence>
<keyword evidence="5" id="KW-1185">Reference proteome</keyword>
<protein>
    <recommendedName>
        <fullName evidence="2">Indoleacetamide hydrolase</fullName>
    </recommendedName>
</protein>
<comment type="caution">
    <text evidence="4">The sequence shown here is derived from an EMBL/GenBank/DDBJ whole genome shotgun (WGS) entry which is preliminary data.</text>
</comment>
<dbReference type="RefSeq" id="WP_233720882.1">
    <property type="nucleotide sequence ID" value="NZ_JAJUWU010000019.1"/>
</dbReference>
<evidence type="ECO:0000256" key="2">
    <source>
        <dbReference type="ARBA" id="ARBA00021874"/>
    </source>
</evidence>
<sequence length="497" mass="52591">MTLPGGTSEENAAKGGVVSPFAAAHSLRAPEGDIPALCAMSAGDLVGAITAGEVSVVEVVTAFLDRIDAINPVHNAIVSLRPRAEVLADAARKDAVRGAGAEIGPLFGLPVAIKDLAPTKGLTTTFGSPIFRDHVPDEDGISTARIRAAGAIVIGKTNTPEFGLGSHTFNEVFGATGNAFDPSRSAGGSSGGAAVALATRMVPIADGSDMGGSLRNPAAFNNVYGLRPSFGRVPSLPAGNVFEAQLATDGPMARSAEDLALLLSVQSGADPRQPLSSRLESLGTSRFSQDRPVRIGWLGDLGGHLAMEDGITDTGLAALARLQGAETMPCDLGFDPERLWQGFVVQRQAALAMRYGPLFDDPTKRDLLKPEMQWEIENGRTRSALDLHHAFETRTVLHLRLLDLFRRFDVLALPAAQVWPFPVDWRWPQEIAGRKMDSYHRWMECVALGTLSGCPVLALPAGFRDGLSTGVQIIAPLGREADLIDLARAYEGRSPAV</sequence>
<dbReference type="AlphaFoldDB" id="A0A9X1P1Y2"/>
<dbReference type="GO" id="GO:0016787">
    <property type="term" value="F:hydrolase activity"/>
    <property type="evidence" value="ECO:0007669"/>
    <property type="project" value="UniProtKB-KW"/>
</dbReference>
<dbReference type="InterPro" id="IPR020556">
    <property type="entry name" value="Amidase_CS"/>
</dbReference>
<dbReference type="InterPro" id="IPR023631">
    <property type="entry name" value="Amidase_dom"/>
</dbReference>
<dbReference type="NCBIfam" id="NF005686">
    <property type="entry name" value="PRK07486.1"/>
    <property type="match status" value="1"/>
</dbReference>
<name>A0A9X1P1Y2_9HYPH</name>
<dbReference type="PROSITE" id="PS00571">
    <property type="entry name" value="AMIDASES"/>
    <property type="match status" value="1"/>
</dbReference>
<dbReference type="Pfam" id="PF01425">
    <property type="entry name" value="Amidase"/>
    <property type="match status" value="1"/>
</dbReference>
<evidence type="ECO:0000256" key="1">
    <source>
        <dbReference type="ARBA" id="ARBA00003871"/>
    </source>
</evidence>
<proteinExistence type="predicted"/>
<feature type="domain" description="Amidase" evidence="3">
    <location>
        <begin position="58"/>
        <end position="483"/>
    </location>
</feature>
<evidence type="ECO:0000259" key="3">
    <source>
        <dbReference type="Pfam" id="PF01425"/>
    </source>
</evidence>